<protein>
    <recommendedName>
        <fullName evidence="3">Acyl-CoA synthetase short-chain family member 3, mitochondrial</fullName>
        <ecNumber evidence="2">6.2.1.1</ecNumber>
    </recommendedName>
    <alternativeName>
        <fullName evidence="4">Acetate--CoA ligase 3</fullName>
    </alternativeName>
</protein>
<dbReference type="GO" id="GO:0003987">
    <property type="term" value="F:acetate-CoA ligase activity"/>
    <property type="evidence" value="ECO:0007669"/>
    <property type="project" value="UniProtKB-EC"/>
</dbReference>
<comment type="catalytic activity">
    <reaction evidence="5">
        <text>butanoate + ATP + CoA = butanoyl-CoA + AMP + diphosphate</text>
        <dbReference type="Rhea" id="RHEA:46172"/>
        <dbReference type="ChEBI" id="CHEBI:17968"/>
        <dbReference type="ChEBI" id="CHEBI:30616"/>
        <dbReference type="ChEBI" id="CHEBI:33019"/>
        <dbReference type="ChEBI" id="CHEBI:57287"/>
        <dbReference type="ChEBI" id="CHEBI:57371"/>
        <dbReference type="ChEBI" id="CHEBI:456215"/>
    </reaction>
    <physiologicalReaction direction="left-to-right" evidence="5">
        <dbReference type="Rhea" id="RHEA:46173"/>
    </physiologicalReaction>
</comment>
<dbReference type="GO" id="GO:0005759">
    <property type="term" value="C:mitochondrial matrix"/>
    <property type="evidence" value="ECO:0007669"/>
    <property type="project" value="TreeGrafter"/>
</dbReference>
<keyword evidence="6" id="KW-1133">Transmembrane helix</keyword>
<keyword evidence="6" id="KW-0812">Transmembrane</keyword>
<dbReference type="SUPFAM" id="SSF56801">
    <property type="entry name" value="Acetyl-CoA synthetase-like"/>
    <property type="match status" value="1"/>
</dbReference>
<evidence type="ECO:0000256" key="4">
    <source>
        <dbReference type="ARBA" id="ARBA00042755"/>
    </source>
</evidence>
<evidence type="ECO:0000313" key="10">
    <source>
        <dbReference type="EMBL" id="THD22339.1"/>
    </source>
</evidence>
<proteinExistence type="inferred from homology"/>
<evidence type="ECO:0000256" key="1">
    <source>
        <dbReference type="ARBA" id="ARBA00006432"/>
    </source>
</evidence>
<feature type="domain" description="AMP-binding enzyme C-terminal" evidence="8">
    <location>
        <begin position="573"/>
        <end position="651"/>
    </location>
</feature>
<feature type="domain" description="AMP-dependent synthetase/ligase" evidence="7">
    <location>
        <begin position="92"/>
        <end position="475"/>
    </location>
</feature>
<dbReference type="Pfam" id="PF13193">
    <property type="entry name" value="AMP-binding_C"/>
    <property type="match status" value="1"/>
</dbReference>
<feature type="transmembrane region" description="Helical" evidence="6">
    <location>
        <begin position="141"/>
        <end position="163"/>
    </location>
</feature>
<dbReference type="AlphaFoldDB" id="A0A4E0R2I0"/>
<dbReference type="GO" id="GO:0050218">
    <property type="term" value="F:propionate-CoA ligase activity"/>
    <property type="evidence" value="ECO:0007669"/>
    <property type="project" value="TreeGrafter"/>
</dbReference>
<organism evidence="10 11">
    <name type="scientific">Fasciola hepatica</name>
    <name type="common">Liver fluke</name>
    <dbReference type="NCBI Taxonomy" id="6192"/>
    <lineage>
        <taxon>Eukaryota</taxon>
        <taxon>Metazoa</taxon>
        <taxon>Spiralia</taxon>
        <taxon>Lophotrochozoa</taxon>
        <taxon>Platyhelminthes</taxon>
        <taxon>Trematoda</taxon>
        <taxon>Digenea</taxon>
        <taxon>Plagiorchiida</taxon>
        <taxon>Echinostomata</taxon>
        <taxon>Echinostomatoidea</taxon>
        <taxon>Fasciolidae</taxon>
        <taxon>Fasciola</taxon>
    </lineage>
</organism>
<evidence type="ECO:0000259" key="9">
    <source>
        <dbReference type="Pfam" id="PF16177"/>
    </source>
</evidence>
<evidence type="ECO:0000313" key="11">
    <source>
        <dbReference type="Proteomes" id="UP000230066"/>
    </source>
</evidence>
<sequence length="700" mass="78063">MLSRTRGLHRLTKLLRPIQHLRLSSNENVTYKEEFQNSVDKPLEFWAEKAEELRWAKKWDKVCENPHSPFTNWFKGGQINVCYNCLDRHVENGYGDQIAAIQESPVTGSRSQYTYETLLNQVSHLAGYLARDCGIKKGDRILIYMPMIVECMITMLAAVRIGALHTVVFGGFSPDQLALRIKNARPRVIVTASYGVEPSRRVAYKQAVDEALKKSTCEDVVQRCIFFNRPMLPRVSIDDTKFFVDWGQAMALGRPHDAVPVDSTHPLYLIYTSGTTGDPKGIVRDSGGYAVALKYTADKIYDIRPGDTWWASSEFGWVVGHSYCCYAPLLQRATTIIYEGKPVGTPDAAQFFRVLSENKVRGWFLTPSAARAIRGEDPDLDQSERYRIGRPGLRNLFNVFLAGEHCDESTMRWLARMLPGHVRITDTWWQTETGWPVTSSCLGYKDGCANTQGIVAPIGSAGLPVPGYDVQLRAHVEGNTSSQSLDVVSTSNAGTGNEKELLRIVVKLPMPPGTFVTLWNDDKRFEELYFKRYPGYYDTMDLGYRDSNGYFYILSRADDVINVSGHRLSTSALEEACLAVDSIVDCAVIGVPHQIKGHVPFGVLVKNPHATLTDDEILKAIYKSVRELVGPVAALSKAFLVPKLPKTRSGKISRGSLAEMAAGKPVHVPITIEDVTVYGPIYEEFKKAGLQPSQPPHQTS</sequence>
<dbReference type="Proteomes" id="UP000230066">
    <property type="component" value="Unassembled WGS sequence"/>
</dbReference>
<keyword evidence="11" id="KW-1185">Reference proteome</keyword>
<evidence type="ECO:0000256" key="2">
    <source>
        <dbReference type="ARBA" id="ARBA00013275"/>
    </source>
</evidence>
<dbReference type="InterPro" id="IPR042099">
    <property type="entry name" value="ANL_N_sf"/>
</dbReference>
<dbReference type="EC" id="6.2.1.1" evidence="2"/>
<dbReference type="PANTHER" id="PTHR43347">
    <property type="entry name" value="ACYL-COA SYNTHETASE"/>
    <property type="match status" value="1"/>
</dbReference>
<dbReference type="InterPro" id="IPR045851">
    <property type="entry name" value="AMP-bd_C_sf"/>
</dbReference>
<dbReference type="PROSITE" id="PS00455">
    <property type="entry name" value="AMP_BINDING"/>
    <property type="match status" value="1"/>
</dbReference>
<dbReference type="PANTHER" id="PTHR43347:SF3">
    <property type="entry name" value="ACYL-COA SYNTHETASE SHORT-CHAIN FAMILY MEMBER 3, MITOCHONDRIAL"/>
    <property type="match status" value="1"/>
</dbReference>
<reference evidence="10" key="1">
    <citation type="submission" date="2019-03" db="EMBL/GenBank/DDBJ databases">
        <title>Improved annotation for the trematode Fasciola hepatica.</title>
        <authorList>
            <person name="Choi Y.-J."/>
            <person name="Martin J."/>
            <person name="Mitreva M."/>
        </authorList>
    </citation>
    <scope>NUCLEOTIDE SEQUENCE [LARGE SCALE GENOMIC DNA]</scope>
</reference>
<feature type="domain" description="Acetyl-coenzyme A synthetase N-terminal" evidence="9">
    <location>
        <begin position="31"/>
        <end position="85"/>
    </location>
</feature>
<evidence type="ECO:0000259" key="7">
    <source>
        <dbReference type="Pfam" id="PF00501"/>
    </source>
</evidence>
<evidence type="ECO:0000256" key="3">
    <source>
        <dbReference type="ARBA" id="ARBA00040004"/>
    </source>
</evidence>
<accession>A0A4E0R2I0</accession>
<comment type="caution">
    <text evidence="10">The sequence shown here is derived from an EMBL/GenBank/DDBJ whole genome shotgun (WGS) entry which is preliminary data.</text>
</comment>
<comment type="similarity">
    <text evidence="1">Belongs to the ATP-dependent AMP-binding enzyme family.</text>
</comment>
<dbReference type="Pfam" id="PF16177">
    <property type="entry name" value="ACAS_N"/>
    <property type="match status" value="1"/>
</dbReference>
<dbReference type="EMBL" id="JXXN02002828">
    <property type="protein sequence ID" value="THD22339.1"/>
    <property type="molecule type" value="Genomic_DNA"/>
</dbReference>
<dbReference type="Pfam" id="PF00501">
    <property type="entry name" value="AMP-binding"/>
    <property type="match status" value="1"/>
</dbReference>
<dbReference type="InterPro" id="IPR025110">
    <property type="entry name" value="AMP-bd_C"/>
</dbReference>
<evidence type="ECO:0000256" key="6">
    <source>
        <dbReference type="SAM" id="Phobius"/>
    </source>
</evidence>
<evidence type="ECO:0000256" key="5">
    <source>
        <dbReference type="ARBA" id="ARBA00047935"/>
    </source>
</evidence>
<dbReference type="Gene3D" id="3.40.50.12780">
    <property type="entry name" value="N-terminal domain of ligase-like"/>
    <property type="match status" value="1"/>
</dbReference>
<dbReference type="Gene3D" id="3.30.300.30">
    <property type="match status" value="1"/>
</dbReference>
<dbReference type="InterPro" id="IPR000873">
    <property type="entry name" value="AMP-dep_synth/lig_dom"/>
</dbReference>
<keyword evidence="6" id="KW-0472">Membrane</keyword>
<name>A0A4E0R2I0_FASHE</name>
<dbReference type="InterPro" id="IPR020845">
    <property type="entry name" value="AMP-binding_CS"/>
</dbReference>
<gene>
    <name evidence="10" type="ORF">D915_007065</name>
</gene>
<dbReference type="InterPro" id="IPR032387">
    <property type="entry name" value="ACAS_N"/>
</dbReference>
<evidence type="ECO:0000259" key="8">
    <source>
        <dbReference type="Pfam" id="PF13193"/>
    </source>
</evidence>